<dbReference type="SMART" id="SM00739">
    <property type="entry name" value="KOW"/>
    <property type="match status" value="1"/>
</dbReference>
<dbReference type="GO" id="GO:0019843">
    <property type="term" value="F:rRNA binding"/>
    <property type="evidence" value="ECO:0007669"/>
    <property type="project" value="UniProtKB-UniRule"/>
</dbReference>
<comment type="similarity">
    <text evidence="1 5 6">Belongs to the universal ribosomal protein uL24 family.</text>
</comment>
<dbReference type="PROSITE" id="PS01108">
    <property type="entry name" value="RIBOSOMAL_L24"/>
    <property type="match status" value="1"/>
</dbReference>
<accession>A0A2G6KGG7</accession>
<dbReference type="Pfam" id="PF17136">
    <property type="entry name" value="ribosomal_L24"/>
    <property type="match status" value="1"/>
</dbReference>
<dbReference type="Pfam" id="PF00467">
    <property type="entry name" value="KOW"/>
    <property type="match status" value="1"/>
</dbReference>
<organism evidence="8 9">
    <name type="scientific">Ilumatobacter coccineus</name>
    <dbReference type="NCBI Taxonomy" id="467094"/>
    <lineage>
        <taxon>Bacteria</taxon>
        <taxon>Bacillati</taxon>
        <taxon>Actinomycetota</taxon>
        <taxon>Acidimicrobiia</taxon>
        <taxon>Acidimicrobiales</taxon>
        <taxon>Ilumatobacteraceae</taxon>
        <taxon>Ilumatobacter</taxon>
    </lineage>
</organism>
<dbReference type="Proteomes" id="UP000230914">
    <property type="component" value="Unassembled WGS sequence"/>
</dbReference>
<evidence type="ECO:0000313" key="9">
    <source>
        <dbReference type="Proteomes" id="UP000230914"/>
    </source>
</evidence>
<dbReference type="GO" id="GO:0003735">
    <property type="term" value="F:structural constituent of ribosome"/>
    <property type="evidence" value="ECO:0007669"/>
    <property type="project" value="InterPro"/>
</dbReference>
<dbReference type="PANTHER" id="PTHR12903">
    <property type="entry name" value="MITOCHONDRIAL RIBOSOMAL PROTEIN L24"/>
    <property type="match status" value="1"/>
</dbReference>
<evidence type="ECO:0000256" key="1">
    <source>
        <dbReference type="ARBA" id="ARBA00010618"/>
    </source>
</evidence>
<feature type="domain" description="KOW" evidence="7">
    <location>
        <begin position="2"/>
        <end position="29"/>
    </location>
</feature>
<comment type="caution">
    <text evidence="8">The sequence shown here is derived from an EMBL/GenBank/DDBJ whole genome shotgun (WGS) entry which is preliminary data.</text>
</comment>
<dbReference type="EMBL" id="PDSL01000007">
    <property type="protein sequence ID" value="PIE34764.1"/>
    <property type="molecule type" value="Genomic_DNA"/>
</dbReference>
<evidence type="ECO:0000256" key="4">
    <source>
        <dbReference type="ARBA" id="ARBA00035206"/>
    </source>
</evidence>
<dbReference type="SUPFAM" id="SSF50104">
    <property type="entry name" value="Translation proteins SH3-like domain"/>
    <property type="match status" value="1"/>
</dbReference>
<dbReference type="GO" id="GO:0006412">
    <property type="term" value="P:translation"/>
    <property type="evidence" value="ECO:0007669"/>
    <property type="project" value="UniProtKB-UniRule"/>
</dbReference>
<protein>
    <recommendedName>
        <fullName evidence="4 5">Large ribosomal subunit protein uL24</fullName>
    </recommendedName>
</protein>
<gene>
    <name evidence="5" type="primary">rplX</name>
    <name evidence="8" type="ORF">CSA55_00240</name>
</gene>
<evidence type="ECO:0000256" key="6">
    <source>
        <dbReference type="RuleBase" id="RU003477"/>
    </source>
</evidence>
<dbReference type="GO" id="GO:0005840">
    <property type="term" value="C:ribosome"/>
    <property type="evidence" value="ECO:0007669"/>
    <property type="project" value="UniProtKB-KW"/>
</dbReference>
<dbReference type="InterPro" id="IPR005825">
    <property type="entry name" value="Ribosomal_uL24_CS"/>
</dbReference>
<dbReference type="NCBIfam" id="TIGR01079">
    <property type="entry name" value="rplX_bact"/>
    <property type="match status" value="1"/>
</dbReference>
<dbReference type="CDD" id="cd06089">
    <property type="entry name" value="KOW_RPL26"/>
    <property type="match status" value="1"/>
</dbReference>
<evidence type="ECO:0000256" key="3">
    <source>
        <dbReference type="ARBA" id="ARBA00023274"/>
    </source>
</evidence>
<evidence type="ECO:0000313" key="8">
    <source>
        <dbReference type="EMBL" id="PIE34764.1"/>
    </source>
</evidence>
<comment type="function">
    <text evidence="5">One of two assembly initiator proteins, it binds directly to the 5'-end of the 23S rRNA, where it nucleates assembly of the 50S subunit.</text>
</comment>
<name>A0A2G6KGG7_9ACTN</name>
<dbReference type="InterPro" id="IPR005824">
    <property type="entry name" value="KOW"/>
</dbReference>
<keyword evidence="2 5" id="KW-0689">Ribosomal protein</keyword>
<evidence type="ECO:0000256" key="2">
    <source>
        <dbReference type="ARBA" id="ARBA00022980"/>
    </source>
</evidence>
<dbReference type="AlphaFoldDB" id="A0A2G6KGG7"/>
<dbReference type="InterPro" id="IPR003256">
    <property type="entry name" value="Ribosomal_uL24"/>
</dbReference>
<comment type="function">
    <text evidence="5">One of the proteins that surrounds the polypeptide exit tunnel on the outside of the subunit.</text>
</comment>
<dbReference type="InterPro" id="IPR041988">
    <property type="entry name" value="Ribosomal_uL24_KOW"/>
</dbReference>
<evidence type="ECO:0000256" key="5">
    <source>
        <dbReference type="HAMAP-Rule" id="MF_01326"/>
    </source>
</evidence>
<dbReference type="HAMAP" id="MF_01326_B">
    <property type="entry name" value="Ribosomal_uL24_B"/>
    <property type="match status" value="1"/>
</dbReference>
<sequence length="100" mass="11060">MKLRKGDHVRVITGKEKGKEGVIEHVFPRKNKVIVSGVNTAAKHQRAQRANDQSGIIDKDMPIDASNVMFLHKGKTVRLGYSVDSKGNKIRIARPSGDEV</sequence>
<comment type="subunit">
    <text evidence="5">Part of the 50S ribosomal subunit.</text>
</comment>
<evidence type="ECO:0000259" key="7">
    <source>
        <dbReference type="SMART" id="SM00739"/>
    </source>
</evidence>
<keyword evidence="5" id="KW-0699">rRNA-binding</keyword>
<keyword evidence="5" id="KW-0694">RNA-binding</keyword>
<reference evidence="8 9" key="1">
    <citation type="submission" date="2017-10" db="EMBL/GenBank/DDBJ databases">
        <title>Novel microbial diversity and functional potential in the marine mammal oral microbiome.</title>
        <authorList>
            <person name="Dudek N.K."/>
            <person name="Sun C.L."/>
            <person name="Burstein D."/>
            <person name="Kantor R.S."/>
            <person name="Aliaga Goltsman D.S."/>
            <person name="Bik E.M."/>
            <person name="Thomas B.C."/>
            <person name="Banfield J.F."/>
            <person name="Relman D.A."/>
        </authorList>
    </citation>
    <scope>NUCLEOTIDE SEQUENCE [LARGE SCALE GENOMIC DNA]</scope>
    <source>
        <strain evidence="8">DOLJORAL78_61_10</strain>
    </source>
</reference>
<keyword evidence="3 5" id="KW-0687">Ribonucleoprotein</keyword>
<dbReference type="Gene3D" id="2.30.30.30">
    <property type="match status" value="1"/>
</dbReference>
<dbReference type="GO" id="GO:1990904">
    <property type="term" value="C:ribonucleoprotein complex"/>
    <property type="evidence" value="ECO:0007669"/>
    <property type="project" value="UniProtKB-KW"/>
</dbReference>
<dbReference type="InterPro" id="IPR014722">
    <property type="entry name" value="Rib_uL2_dom2"/>
</dbReference>
<proteinExistence type="inferred from homology"/>
<dbReference type="InterPro" id="IPR057264">
    <property type="entry name" value="Ribosomal_uL24_C"/>
</dbReference>
<dbReference type="InterPro" id="IPR008991">
    <property type="entry name" value="Translation_prot_SH3-like_sf"/>
</dbReference>